<name>A0ABM9LML3_9MYCO</name>
<reference evidence="1 2" key="1">
    <citation type="submission" date="2023-08" db="EMBL/GenBank/DDBJ databases">
        <authorList>
            <person name="Folkvardsen B D."/>
            <person name="Norman A."/>
        </authorList>
    </citation>
    <scope>NUCLEOTIDE SEQUENCE [LARGE SCALE GENOMIC DNA]</scope>
    <source>
        <strain evidence="1 2">Mu0053</strain>
    </source>
</reference>
<evidence type="ECO:0000313" key="1">
    <source>
        <dbReference type="EMBL" id="CAJ1501514.1"/>
    </source>
</evidence>
<dbReference type="Gene3D" id="3.40.50.150">
    <property type="entry name" value="Vaccinia Virus protein VP39"/>
    <property type="match status" value="1"/>
</dbReference>
<gene>
    <name evidence="1" type="ORF">MU0053_001946</name>
</gene>
<dbReference type="EMBL" id="OY726397">
    <property type="protein sequence ID" value="CAJ1501514.1"/>
    <property type="molecule type" value="Genomic_DNA"/>
</dbReference>
<keyword evidence="2" id="KW-1185">Reference proteome</keyword>
<dbReference type="SUPFAM" id="SSF53335">
    <property type="entry name" value="S-adenosyl-L-methionine-dependent methyltransferases"/>
    <property type="match status" value="1"/>
</dbReference>
<evidence type="ECO:0000313" key="2">
    <source>
        <dbReference type="Proteomes" id="UP001190465"/>
    </source>
</evidence>
<evidence type="ECO:0008006" key="3">
    <source>
        <dbReference type="Google" id="ProtNLM"/>
    </source>
</evidence>
<accession>A0ABM9LML3</accession>
<protein>
    <recommendedName>
        <fullName evidence="3">Class I SAM-dependent methyltransferase</fullName>
    </recommendedName>
</protein>
<sequence>MTWSVVNTELDAQPPEVADRTPRVHPLPSCSAIYESVIDRTRPVRMLEMGSFYGDSVTRWRDFLHPDSLVVGIDIDSKFVSIADSRRRHVRICGEQGDSLLSDVAAEFGPFDVIVDARSHASSHIVNSFRRLFDGALNDHGAYLIQDVYFDRWTLYSSFSPADLGSGLVDLLHGHYRVATSVANFHSGHIVVVRREAQV</sequence>
<dbReference type="Proteomes" id="UP001190465">
    <property type="component" value="Chromosome"/>
</dbReference>
<dbReference type="RefSeq" id="WP_308482132.1">
    <property type="nucleotide sequence ID" value="NZ_OY726397.1"/>
</dbReference>
<organism evidence="1 2">
    <name type="scientific">[Mycobacterium] burgundiense</name>
    <dbReference type="NCBI Taxonomy" id="3064286"/>
    <lineage>
        <taxon>Bacteria</taxon>
        <taxon>Bacillati</taxon>
        <taxon>Actinomycetota</taxon>
        <taxon>Actinomycetes</taxon>
        <taxon>Mycobacteriales</taxon>
        <taxon>Mycobacteriaceae</taxon>
        <taxon>Mycolicibacterium</taxon>
    </lineage>
</organism>
<proteinExistence type="predicted"/>
<dbReference type="InterPro" id="IPR029063">
    <property type="entry name" value="SAM-dependent_MTases_sf"/>
</dbReference>